<dbReference type="Proteomes" id="UP001157947">
    <property type="component" value="Unassembled WGS sequence"/>
</dbReference>
<gene>
    <name evidence="3" type="ORF">SAMN06264868_10935</name>
</gene>
<organism evidence="3 4">
    <name type="scientific">Venenivibrio stagnispumantis</name>
    <dbReference type="NCBI Taxonomy" id="407998"/>
    <lineage>
        <taxon>Bacteria</taxon>
        <taxon>Pseudomonadati</taxon>
        <taxon>Aquificota</taxon>
        <taxon>Aquificia</taxon>
        <taxon>Aquificales</taxon>
        <taxon>Hydrogenothermaceae</taxon>
        <taxon>Venenivibrio</taxon>
    </lineage>
</organism>
<name>A0AA46AEF2_9AQUI</name>
<keyword evidence="1" id="KW-0812">Transmembrane</keyword>
<feature type="domain" description="Inner membrane protein YgaP-like transmembrane" evidence="2">
    <location>
        <begin position="4"/>
        <end position="58"/>
    </location>
</feature>
<comment type="caution">
    <text evidence="3">The sequence shown here is derived from an EMBL/GenBank/DDBJ whole genome shotgun (WGS) entry which is preliminary data.</text>
</comment>
<evidence type="ECO:0000313" key="4">
    <source>
        <dbReference type="Proteomes" id="UP001157947"/>
    </source>
</evidence>
<accession>A0AA46AEF2</accession>
<evidence type="ECO:0000259" key="2">
    <source>
        <dbReference type="Pfam" id="PF11127"/>
    </source>
</evidence>
<proteinExistence type="predicted"/>
<dbReference type="RefSeq" id="WP_265134413.1">
    <property type="nucleotide sequence ID" value="NZ_FXTX01000009.1"/>
</dbReference>
<dbReference type="AlphaFoldDB" id="A0AA46AEF2"/>
<reference evidence="3" key="1">
    <citation type="submission" date="2017-05" db="EMBL/GenBank/DDBJ databases">
        <authorList>
            <person name="Varghese N."/>
            <person name="Submissions S."/>
        </authorList>
    </citation>
    <scope>NUCLEOTIDE SEQUENCE</scope>
    <source>
        <strain evidence="3">DSM 18763</strain>
    </source>
</reference>
<dbReference type="EMBL" id="FXTX01000009">
    <property type="protein sequence ID" value="SMP12061.1"/>
    <property type="molecule type" value="Genomic_DNA"/>
</dbReference>
<feature type="transmembrane region" description="Helical" evidence="1">
    <location>
        <begin position="26"/>
        <end position="49"/>
    </location>
</feature>
<evidence type="ECO:0000313" key="3">
    <source>
        <dbReference type="EMBL" id="SMP12061.1"/>
    </source>
</evidence>
<evidence type="ECO:0000256" key="1">
    <source>
        <dbReference type="SAM" id="Phobius"/>
    </source>
</evidence>
<keyword evidence="4" id="KW-1185">Reference proteome</keyword>
<protein>
    <recommendedName>
        <fullName evidence="2">Inner membrane protein YgaP-like transmembrane domain-containing protein</fullName>
    </recommendedName>
</protein>
<dbReference type="InterPro" id="IPR021309">
    <property type="entry name" value="YgaP-like_TM"/>
</dbReference>
<dbReference type="Pfam" id="PF11127">
    <property type="entry name" value="YgaP-like_TM"/>
    <property type="match status" value="1"/>
</dbReference>
<keyword evidence="1" id="KW-0472">Membrane</keyword>
<sequence>MAFWDSLIRVLIGSILVFFGVEKGGVFIIALIVGLILILTGITTFCPLYKIAGISSKGEEASA</sequence>
<keyword evidence="1" id="KW-1133">Transmembrane helix</keyword>